<evidence type="ECO:0000256" key="8">
    <source>
        <dbReference type="ARBA" id="ARBA00023326"/>
    </source>
</evidence>
<dbReference type="GO" id="GO:0016985">
    <property type="term" value="F:mannan endo-1,4-beta-mannosidase activity"/>
    <property type="evidence" value="ECO:0007669"/>
    <property type="project" value="TreeGrafter"/>
</dbReference>
<evidence type="ECO:0000313" key="11">
    <source>
        <dbReference type="Proteomes" id="UP000295172"/>
    </source>
</evidence>
<dbReference type="SUPFAM" id="SSF51445">
    <property type="entry name" value="(Trans)glycosidases"/>
    <property type="match status" value="1"/>
</dbReference>
<dbReference type="Proteomes" id="UP000295172">
    <property type="component" value="Unassembled WGS sequence"/>
</dbReference>
<evidence type="ECO:0000256" key="2">
    <source>
        <dbReference type="ARBA" id="ARBA00004613"/>
    </source>
</evidence>
<sequence>MVANKSVVKVTCLVTVLLMLGPLVELQQAAHAVGRSVLQHFVTRTGDKLMDGPDEFRFVSTNMPDVLQIITNKKFEAESPMRLPNEYELRDAVATVKQMHGQVMRTFVVTVTDGSDPTAGPNYMVNAPVGGDGVSLNEGAMRVLDKLLQICNEEGIRLYIPLVNYKATLRGGTSTYGENFFTVGSKANARFKDMVGQLVNRTNTYTGVRYKDDKAIMGWESGNEIVIDNLPERANWLHDLARFVKLSAPDQLFIDGRNKPDDVARFSNGALVQDYDEYLDDENIDVLSYHTYVGLTGPVTDTSLPAGLRTSTTGDIGATPTLKIIRHLTAGRTALVVGEIAMYMSPATLSSFLDELIANGSSGANWWGTRFHSRDGGFYKHSDNDSQYEDLNWPGFPATTNYLPEIQTEITLQEILRAKAWKIAGHTGAPPALPAPAPPIVLPISDVGHISWQGSTGAQSYTVQRSRSRHGPWTNAGVVHDNLPTYSSLFHDAAARPGRAYYYRVIAANAGGVSAPSNVSGPVGAPRQWIVDDLFDFSKTYTRESNAVIAKSYGNSAQQEDLGVLKSRNGTSTSVEYAVGGTLTGATVYAYNSPGEVTLYGSRDGTAYYELPTRLTTFANPSRTKFAHTGPSDFRFLKIEASGSAAISRLELEYKPGGPAAPAPRMIPPYRDPSPAFEAELFRYDETSPSTSDVVTNSPGIVKVNQTGGSSSTASNKRYSIVDFLQAGDYAVFYATIEAGTYAVGLNYDARAARGTFRTALLRPGEPADADGTPLGGVIDAYDPGTGTIRSADFGTVTFETSGRYGFKFLSTGKNPASSNPKIGIDVIKLTSDNVAPTVSDATYTTSRSAPVTGVLPARDANGDRLALTVINHPVQGRFETRPDGTFTYTPAHGRTGQFVVHWKVNDGWINSGTARLVLDVRR</sequence>
<dbReference type="RefSeq" id="WP_132324296.1">
    <property type="nucleotide sequence ID" value="NZ_SMKR01000125.1"/>
</dbReference>
<dbReference type="Pfam" id="PF26410">
    <property type="entry name" value="GH5_mannosidase"/>
    <property type="match status" value="1"/>
</dbReference>
<dbReference type="InterPro" id="IPR001547">
    <property type="entry name" value="Glyco_hydro_5"/>
</dbReference>
<keyword evidence="6" id="KW-0378">Hydrolase</keyword>
<protein>
    <recommendedName>
        <fullName evidence="3">mannan endo-1,4-beta-mannosidase</fullName>
        <ecNumber evidence="3">3.2.1.78</ecNumber>
    </recommendedName>
</protein>
<dbReference type="Pfam" id="PF17963">
    <property type="entry name" value="Big_9"/>
    <property type="match status" value="1"/>
</dbReference>
<evidence type="ECO:0000256" key="6">
    <source>
        <dbReference type="ARBA" id="ARBA00022801"/>
    </source>
</evidence>
<dbReference type="PANTHER" id="PTHR31451:SF39">
    <property type="entry name" value="MANNAN ENDO-1,4-BETA-MANNOSIDASE 1"/>
    <property type="match status" value="1"/>
</dbReference>
<evidence type="ECO:0000256" key="5">
    <source>
        <dbReference type="ARBA" id="ARBA00022729"/>
    </source>
</evidence>
<dbReference type="Gene3D" id="3.20.20.80">
    <property type="entry name" value="Glycosidases"/>
    <property type="match status" value="1"/>
</dbReference>
<evidence type="ECO:0000256" key="4">
    <source>
        <dbReference type="ARBA" id="ARBA00022525"/>
    </source>
</evidence>
<dbReference type="InterPro" id="IPR045053">
    <property type="entry name" value="MAN-like"/>
</dbReference>
<dbReference type="InterPro" id="IPR036116">
    <property type="entry name" value="FN3_sf"/>
</dbReference>
<dbReference type="AlphaFoldDB" id="A0A4R4WQC1"/>
<dbReference type="EMBL" id="SMKR01000125">
    <property type="protein sequence ID" value="TDD18895.1"/>
    <property type="molecule type" value="Genomic_DNA"/>
</dbReference>
<evidence type="ECO:0000259" key="9">
    <source>
        <dbReference type="PROSITE" id="PS50853"/>
    </source>
</evidence>
<gene>
    <name evidence="10" type="ORF">E1218_25175</name>
</gene>
<evidence type="ECO:0000256" key="7">
    <source>
        <dbReference type="ARBA" id="ARBA00023295"/>
    </source>
</evidence>
<keyword evidence="8" id="KW-0624">Polysaccharide degradation</keyword>
<dbReference type="Gene3D" id="2.60.40.10">
    <property type="entry name" value="Immunoglobulins"/>
    <property type="match status" value="1"/>
</dbReference>
<dbReference type="InterPro" id="IPR003961">
    <property type="entry name" value="FN3_dom"/>
</dbReference>
<reference evidence="10 11" key="1">
    <citation type="submission" date="2019-02" db="EMBL/GenBank/DDBJ databases">
        <title>Draft genome sequences of novel Actinobacteria.</title>
        <authorList>
            <person name="Sahin N."/>
            <person name="Ay H."/>
            <person name="Saygin H."/>
        </authorList>
    </citation>
    <scope>NUCLEOTIDE SEQUENCE [LARGE SCALE GENOMIC DNA]</scope>
    <source>
        <strain evidence="10 11">16K104</strain>
    </source>
</reference>
<comment type="subcellular location">
    <subcellularLocation>
        <location evidence="2">Secreted</location>
    </subcellularLocation>
</comment>
<dbReference type="GO" id="GO:0000272">
    <property type="term" value="P:polysaccharide catabolic process"/>
    <property type="evidence" value="ECO:0007669"/>
    <property type="project" value="UniProtKB-KW"/>
</dbReference>
<organism evidence="10 11">
    <name type="scientific">Kribbella turkmenica</name>
    <dbReference type="NCBI Taxonomy" id="2530375"/>
    <lineage>
        <taxon>Bacteria</taxon>
        <taxon>Bacillati</taxon>
        <taxon>Actinomycetota</taxon>
        <taxon>Actinomycetes</taxon>
        <taxon>Propionibacteriales</taxon>
        <taxon>Kribbellaceae</taxon>
        <taxon>Kribbella</taxon>
    </lineage>
</organism>
<name>A0A4R4WQC1_9ACTN</name>
<dbReference type="EC" id="3.2.1.78" evidence="3"/>
<dbReference type="OrthoDB" id="251941at2"/>
<dbReference type="CDD" id="cd00063">
    <property type="entry name" value="FN3"/>
    <property type="match status" value="1"/>
</dbReference>
<evidence type="ECO:0000313" key="10">
    <source>
        <dbReference type="EMBL" id="TDD18895.1"/>
    </source>
</evidence>
<dbReference type="PANTHER" id="PTHR31451">
    <property type="match status" value="1"/>
</dbReference>
<keyword evidence="7" id="KW-0326">Glycosidase</keyword>
<keyword evidence="8" id="KW-0119">Carbohydrate metabolism</keyword>
<accession>A0A4R4WQC1</accession>
<evidence type="ECO:0000256" key="3">
    <source>
        <dbReference type="ARBA" id="ARBA00012706"/>
    </source>
</evidence>
<keyword evidence="11" id="KW-1185">Reference proteome</keyword>
<keyword evidence="4" id="KW-0964">Secreted</keyword>
<proteinExistence type="predicted"/>
<dbReference type="PROSITE" id="PS50853">
    <property type="entry name" value="FN3"/>
    <property type="match status" value="1"/>
</dbReference>
<comment type="catalytic activity">
    <reaction evidence="1">
        <text>Random hydrolysis of (1-&gt;4)-beta-D-mannosidic linkages in mannans, galactomannans and glucomannans.</text>
        <dbReference type="EC" id="3.2.1.78"/>
    </reaction>
</comment>
<dbReference type="InterPro" id="IPR017853">
    <property type="entry name" value="GH"/>
</dbReference>
<feature type="domain" description="Fibronectin type-III" evidence="9">
    <location>
        <begin position="435"/>
        <end position="528"/>
    </location>
</feature>
<dbReference type="GO" id="GO:0005576">
    <property type="term" value="C:extracellular region"/>
    <property type="evidence" value="ECO:0007669"/>
    <property type="project" value="UniProtKB-SubCell"/>
</dbReference>
<dbReference type="SUPFAM" id="SSF49265">
    <property type="entry name" value="Fibronectin type III"/>
    <property type="match status" value="1"/>
</dbReference>
<dbReference type="InterPro" id="IPR013783">
    <property type="entry name" value="Ig-like_fold"/>
</dbReference>
<evidence type="ECO:0000256" key="1">
    <source>
        <dbReference type="ARBA" id="ARBA00001678"/>
    </source>
</evidence>
<keyword evidence="5" id="KW-0732">Signal</keyword>
<comment type="caution">
    <text evidence="10">The sequence shown here is derived from an EMBL/GenBank/DDBJ whole genome shotgun (WGS) entry which is preliminary data.</text>
</comment>